<keyword evidence="12" id="KW-0439">Lignin degradation</keyword>
<evidence type="ECO:0000259" key="14">
    <source>
        <dbReference type="Pfam" id="PF00394"/>
    </source>
</evidence>
<dbReference type="STRING" id="348802.A0A0D2BZ63"/>
<dbReference type="CDD" id="cd13880">
    <property type="entry name" value="CuRO_2_MaLCC_like"/>
    <property type="match status" value="1"/>
</dbReference>
<evidence type="ECO:0000256" key="8">
    <source>
        <dbReference type="ARBA" id="ARBA00023002"/>
    </source>
</evidence>
<accession>A0A0D2BZ63</accession>
<dbReference type="EC" id="1.10.3.2" evidence="4"/>
<evidence type="ECO:0000256" key="2">
    <source>
        <dbReference type="ARBA" id="ARBA00001935"/>
    </source>
</evidence>
<dbReference type="FunFam" id="2.60.40.420:FF:000021">
    <property type="entry name" value="Extracellular dihydrogeodin oxidase/laccase"/>
    <property type="match status" value="1"/>
</dbReference>
<evidence type="ECO:0000313" key="18">
    <source>
        <dbReference type="Proteomes" id="UP000054342"/>
    </source>
</evidence>
<dbReference type="CDD" id="cd13854">
    <property type="entry name" value="CuRO_1_MaLCC_like"/>
    <property type="match status" value="1"/>
</dbReference>
<sequence length="564" mass="61842">MRPIFLLAATTFAAATPLLKNEKGSACTGNTADDRTTWCDYSIDTDYTTEVPDTGVTREYWFELTDVTVAPDGYSRPAVAINGSIPGPTIIADWGDTVVVHVTNSLTTSENGTSIHFHGIRQNYTNQNDGVVSITQCPTAPGDSITYTWRAVQYGSSWYHSHIGLQAWEGLAGGIIINGPASANYDTDLGTLFLSDWCHHTADELYTASQTTGPPTLDNGLINGTNVYGDDDSDTQTGTRFNTSFTAGTSYRLRLINGAIDTMFKFSIDNHTLTVISADFVPIEPYDTTVLSIGMGQRYDVIVTADQADVADSFWMRAIPQVACSDNESTDNIKGIVYYGDSTTTPTTTGYSYMDSCTDEDAANLVPMISKTVDTSFWDNDEAVTLGRNTDNLFRWYMTGTSMVVEWDDPTLLQVYNNATSFSNTSGVVELPTANEWAYIIIETTLPVPHPIHLHGHDFFVLAQRTGTYDADSTTLNLENPPRRDTAMLPGSGYLVVAFETDNPGVWLMHCHIGWHTSEGFAIQLLERYDEVRDLVDYDLMESTCSAWDAYAAETAVVSDDSGV</sequence>
<dbReference type="OrthoDB" id="2121828at2759"/>
<comment type="similarity">
    <text evidence="3">Belongs to the multicopper oxidase family.</text>
</comment>
<name>A0A0D2BZ63_9EURO</name>
<keyword evidence="5" id="KW-0479">Metal-binding</keyword>
<evidence type="ECO:0000259" key="15">
    <source>
        <dbReference type="Pfam" id="PF07731"/>
    </source>
</evidence>
<evidence type="ECO:0000256" key="11">
    <source>
        <dbReference type="ARBA" id="ARBA00023180"/>
    </source>
</evidence>
<evidence type="ECO:0000256" key="7">
    <source>
        <dbReference type="ARBA" id="ARBA00022737"/>
    </source>
</evidence>
<gene>
    <name evidence="17" type="ORF">PV05_02298</name>
</gene>
<dbReference type="FunFam" id="2.60.40.420:FF:000046">
    <property type="entry name" value="Multicopper oxidase"/>
    <property type="match status" value="1"/>
</dbReference>
<evidence type="ECO:0000256" key="3">
    <source>
        <dbReference type="ARBA" id="ARBA00010609"/>
    </source>
</evidence>
<dbReference type="AlphaFoldDB" id="A0A0D2BZ63"/>
<dbReference type="RefSeq" id="XP_013318320.1">
    <property type="nucleotide sequence ID" value="XM_013462866.1"/>
</dbReference>
<dbReference type="InterPro" id="IPR008972">
    <property type="entry name" value="Cupredoxin"/>
</dbReference>
<keyword evidence="18" id="KW-1185">Reference proteome</keyword>
<comment type="cofactor">
    <cofactor evidence="2">
        <name>Cu cation</name>
        <dbReference type="ChEBI" id="CHEBI:23378"/>
    </cofactor>
</comment>
<feature type="signal peptide" evidence="13">
    <location>
        <begin position="1"/>
        <end position="15"/>
    </location>
</feature>
<evidence type="ECO:0000256" key="12">
    <source>
        <dbReference type="ARBA" id="ARBA00023185"/>
    </source>
</evidence>
<proteinExistence type="inferred from homology"/>
<dbReference type="InterPro" id="IPR011706">
    <property type="entry name" value="Cu-oxidase_C"/>
</dbReference>
<dbReference type="GO" id="GO:0052716">
    <property type="term" value="F:hydroquinone:oxygen oxidoreductase activity"/>
    <property type="evidence" value="ECO:0007669"/>
    <property type="project" value="UniProtKB-EC"/>
</dbReference>
<keyword evidence="10" id="KW-1015">Disulfide bond</keyword>
<dbReference type="FunFam" id="2.60.40.420:FF:000038">
    <property type="entry name" value="Extracellular dihydrogeodin oxidase/laccase"/>
    <property type="match status" value="1"/>
</dbReference>
<comment type="catalytic activity">
    <reaction evidence="1">
        <text>4 hydroquinone + O2 = 4 benzosemiquinone + 2 H2O</text>
        <dbReference type="Rhea" id="RHEA:11276"/>
        <dbReference type="ChEBI" id="CHEBI:15377"/>
        <dbReference type="ChEBI" id="CHEBI:15379"/>
        <dbReference type="ChEBI" id="CHEBI:17594"/>
        <dbReference type="ChEBI" id="CHEBI:17977"/>
        <dbReference type="EC" id="1.10.3.2"/>
    </reaction>
</comment>
<feature type="domain" description="Plastocyanin-like" evidence="15">
    <location>
        <begin position="408"/>
        <end position="528"/>
    </location>
</feature>
<dbReference type="Pfam" id="PF07731">
    <property type="entry name" value="Cu-oxidase_2"/>
    <property type="match status" value="1"/>
</dbReference>
<evidence type="ECO:0000256" key="13">
    <source>
        <dbReference type="SAM" id="SignalP"/>
    </source>
</evidence>
<keyword evidence="7" id="KW-0677">Repeat</keyword>
<dbReference type="InterPro" id="IPR011707">
    <property type="entry name" value="Cu-oxidase-like_N"/>
</dbReference>
<dbReference type="CDD" id="cd13901">
    <property type="entry name" value="CuRO_3_MaLCC_like"/>
    <property type="match status" value="1"/>
</dbReference>
<evidence type="ECO:0000259" key="16">
    <source>
        <dbReference type="Pfam" id="PF07732"/>
    </source>
</evidence>
<protein>
    <recommendedName>
        <fullName evidence="4">laccase</fullName>
        <ecNumber evidence="4">1.10.3.2</ecNumber>
    </recommendedName>
</protein>
<dbReference type="HOGENOM" id="CLU_006504_3_2_1"/>
<evidence type="ECO:0000256" key="10">
    <source>
        <dbReference type="ARBA" id="ARBA00023157"/>
    </source>
</evidence>
<dbReference type="InterPro" id="IPR001117">
    <property type="entry name" value="Cu-oxidase_2nd"/>
</dbReference>
<feature type="chain" id="PRO_5013062561" description="laccase" evidence="13">
    <location>
        <begin position="16"/>
        <end position="564"/>
    </location>
</feature>
<dbReference type="GO" id="GO:0005507">
    <property type="term" value="F:copper ion binding"/>
    <property type="evidence" value="ECO:0007669"/>
    <property type="project" value="InterPro"/>
</dbReference>
<dbReference type="SUPFAM" id="SSF49503">
    <property type="entry name" value="Cupredoxins"/>
    <property type="match status" value="3"/>
</dbReference>
<dbReference type="InterPro" id="IPR045087">
    <property type="entry name" value="Cu-oxidase_fam"/>
</dbReference>
<feature type="domain" description="Plastocyanin-like" evidence="14">
    <location>
        <begin position="191"/>
        <end position="333"/>
    </location>
</feature>
<evidence type="ECO:0000256" key="4">
    <source>
        <dbReference type="ARBA" id="ARBA00012297"/>
    </source>
</evidence>
<reference evidence="17 18" key="1">
    <citation type="submission" date="2015-01" db="EMBL/GenBank/DDBJ databases">
        <title>The Genome Sequence of Exophiala xenobiotica CBS118157.</title>
        <authorList>
            <consortium name="The Broad Institute Genomics Platform"/>
            <person name="Cuomo C."/>
            <person name="de Hoog S."/>
            <person name="Gorbushina A."/>
            <person name="Stielow B."/>
            <person name="Teixiera M."/>
            <person name="Abouelleil A."/>
            <person name="Chapman S.B."/>
            <person name="Priest M."/>
            <person name="Young S.K."/>
            <person name="Wortman J."/>
            <person name="Nusbaum C."/>
            <person name="Birren B."/>
        </authorList>
    </citation>
    <scope>NUCLEOTIDE SEQUENCE [LARGE SCALE GENOMIC DNA]</scope>
    <source>
        <strain evidence="17 18">CBS 118157</strain>
    </source>
</reference>
<keyword evidence="8" id="KW-0560">Oxidoreductase</keyword>
<dbReference type="Pfam" id="PF07732">
    <property type="entry name" value="Cu-oxidase_3"/>
    <property type="match status" value="1"/>
</dbReference>
<organism evidence="17 18">
    <name type="scientific">Exophiala xenobiotica</name>
    <dbReference type="NCBI Taxonomy" id="348802"/>
    <lineage>
        <taxon>Eukaryota</taxon>
        <taxon>Fungi</taxon>
        <taxon>Dikarya</taxon>
        <taxon>Ascomycota</taxon>
        <taxon>Pezizomycotina</taxon>
        <taxon>Eurotiomycetes</taxon>
        <taxon>Chaetothyriomycetidae</taxon>
        <taxon>Chaetothyriales</taxon>
        <taxon>Herpotrichiellaceae</taxon>
        <taxon>Exophiala</taxon>
    </lineage>
</organism>
<dbReference type="PANTHER" id="PTHR11709:SF502">
    <property type="entry name" value="MULTICOPPER OXIDASE"/>
    <property type="match status" value="1"/>
</dbReference>
<dbReference type="Gene3D" id="2.60.40.420">
    <property type="entry name" value="Cupredoxins - blue copper proteins"/>
    <property type="match status" value="3"/>
</dbReference>
<evidence type="ECO:0000256" key="5">
    <source>
        <dbReference type="ARBA" id="ARBA00022723"/>
    </source>
</evidence>
<dbReference type="GeneID" id="25324206"/>
<evidence type="ECO:0000256" key="6">
    <source>
        <dbReference type="ARBA" id="ARBA00022729"/>
    </source>
</evidence>
<keyword evidence="6 13" id="KW-0732">Signal</keyword>
<dbReference type="PANTHER" id="PTHR11709">
    <property type="entry name" value="MULTI-COPPER OXIDASE"/>
    <property type="match status" value="1"/>
</dbReference>
<keyword evidence="11" id="KW-0325">Glycoprotein</keyword>
<evidence type="ECO:0000256" key="9">
    <source>
        <dbReference type="ARBA" id="ARBA00023008"/>
    </source>
</evidence>
<evidence type="ECO:0000313" key="17">
    <source>
        <dbReference type="EMBL" id="KIW57736.1"/>
    </source>
</evidence>
<dbReference type="Pfam" id="PF00394">
    <property type="entry name" value="Cu-oxidase"/>
    <property type="match status" value="1"/>
</dbReference>
<evidence type="ECO:0000256" key="1">
    <source>
        <dbReference type="ARBA" id="ARBA00000349"/>
    </source>
</evidence>
<dbReference type="GO" id="GO:0046274">
    <property type="term" value="P:lignin catabolic process"/>
    <property type="evidence" value="ECO:0007669"/>
    <property type="project" value="UniProtKB-KW"/>
</dbReference>
<dbReference type="EMBL" id="KN847318">
    <property type="protein sequence ID" value="KIW57736.1"/>
    <property type="molecule type" value="Genomic_DNA"/>
</dbReference>
<feature type="domain" description="Plastocyanin-like" evidence="16">
    <location>
        <begin position="65"/>
        <end position="181"/>
    </location>
</feature>
<keyword evidence="9" id="KW-0186">Copper</keyword>
<dbReference type="Proteomes" id="UP000054342">
    <property type="component" value="Unassembled WGS sequence"/>
</dbReference>